<evidence type="ECO:0000313" key="2">
    <source>
        <dbReference type="EMBL" id="PRO74931.1"/>
    </source>
</evidence>
<feature type="region of interest" description="Disordered" evidence="1">
    <location>
        <begin position="260"/>
        <end position="282"/>
    </location>
</feature>
<keyword evidence="3" id="KW-1185">Reference proteome</keyword>
<protein>
    <recommendedName>
        <fullName evidence="4">Peptidase</fullName>
    </recommendedName>
</protein>
<dbReference type="EMBL" id="PVNP01000030">
    <property type="protein sequence ID" value="PRO74931.1"/>
    <property type="molecule type" value="Genomic_DNA"/>
</dbReference>
<proteinExistence type="predicted"/>
<accession>A0A2S9VEN1</accession>
<comment type="caution">
    <text evidence="2">The sequence shown here is derived from an EMBL/GenBank/DDBJ whole genome shotgun (WGS) entry which is preliminary data.</text>
</comment>
<reference evidence="3" key="1">
    <citation type="journal article" date="2020" name="Int. J. Syst. Evol. Microbiol.">
        <title>Alteromonas alba sp. nov., a marine bacterium isolated from the seawater of the West Pacific Ocean.</title>
        <authorList>
            <person name="Sun C."/>
            <person name="Wu Y.-H."/>
            <person name="Xamxidin M."/>
            <person name="Cheng H."/>
            <person name="Xu X.-W."/>
        </authorList>
    </citation>
    <scope>NUCLEOTIDE SEQUENCE [LARGE SCALE GENOMIC DNA]</scope>
    <source>
        <strain evidence="3">190</strain>
    </source>
</reference>
<feature type="region of interest" description="Disordered" evidence="1">
    <location>
        <begin position="222"/>
        <end position="246"/>
    </location>
</feature>
<evidence type="ECO:0008006" key="4">
    <source>
        <dbReference type="Google" id="ProtNLM"/>
    </source>
</evidence>
<name>A0A2S9VEN1_9ALTE</name>
<gene>
    <name evidence="2" type="ORF">C6Y40_03815</name>
</gene>
<dbReference type="RefSeq" id="WP_105933419.1">
    <property type="nucleotide sequence ID" value="NZ_PVNP01000030.1"/>
</dbReference>
<evidence type="ECO:0000313" key="3">
    <source>
        <dbReference type="Proteomes" id="UP000238949"/>
    </source>
</evidence>
<dbReference type="Proteomes" id="UP000238949">
    <property type="component" value="Unassembled WGS sequence"/>
</dbReference>
<dbReference type="OrthoDB" id="9816412at2"/>
<sequence>MKTKTPTFKKLPISEVVADAMATVTEFPWHDVFFAGEHTDNTGKSRNYSREDLQQVVDNFTPNKAPLVIGHPKTNAPALGWVTGVRLTDDDRLEVTANNVNVDFAKAVAAKSFPNRSVSLYRTDKGLTLRHIGYLGAVEPALEGLGWQFNGADADPTETIEFSAEPAETIEFSMEMEHQRTLLDMFSNMRDFFIEKFSQEDADRVVPKWSLDWMREALTREEVRKETQEDPLTPEFSKPKTEEPAVTKYTQEQLDAAIQQAKDDAEASFSSQLSAEKSRADNAEKTLEEQAFAARVADCKAVVDAQIAAGHLTPATAAGLAEFMASLPQGDDAHTFSFSKSDSETVEQSQYDFAKAFIGGLGAKSPLGDDPELGHDKDLDAKAEEYSKAHGVCYADAVIAVSQGA</sequence>
<dbReference type="AlphaFoldDB" id="A0A2S9VEN1"/>
<evidence type="ECO:0000256" key="1">
    <source>
        <dbReference type="SAM" id="MobiDB-lite"/>
    </source>
</evidence>
<organism evidence="2 3">
    <name type="scientific">Alteromonas alba</name>
    <dbReference type="NCBI Taxonomy" id="2079529"/>
    <lineage>
        <taxon>Bacteria</taxon>
        <taxon>Pseudomonadati</taxon>
        <taxon>Pseudomonadota</taxon>
        <taxon>Gammaproteobacteria</taxon>
        <taxon>Alteromonadales</taxon>
        <taxon>Alteromonadaceae</taxon>
        <taxon>Alteromonas/Salinimonas group</taxon>
        <taxon>Alteromonas</taxon>
    </lineage>
</organism>